<evidence type="ECO:0000313" key="11">
    <source>
        <dbReference type="EMBL" id="QDT15966.1"/>
    </source>
</evidence>
<feature type="region of interest" description="Disordered" evidence="8">
    <location>
        <begin position="188"/>
        <end position="209"/>
    </location>
</feature>
<protein>
    <recommendedName>
        <fullName evidence="3">peptide-methionine (R)-S-oxide reductase</fullName>
        <ecNumber evidence="3">1.8.4.12</ecNumber>
    </recommendedName>
</protein>
<dbReference type="AlphaFoldDB" id="A0A517P9A9"/>
<feature type="chain" id="PRO_5022123945" description="peptide-methionine (R)-S-oxide reductase" evidence="9">
    <location>
        <begin position="24"/>
        <end position="209"/>
    </location>
</feature>
<dbReference type="GO" id="GO:0033743">
    <property type="term" value="F:peptide-methionine (R)-S-oxide reductase activity"/>
    <property type="evidence" value="ECO:0007669"/>
    <property type="project" value="UniProtKB-EC"/>
</dbReference>
<comment type="similarity">
    <text evidence="2">Belongs to the MsrB Met sulfoxide reductase family.</text>
</comment>
<dbReference type="InterPro" id="IPR002579">
    <property type="entry name" value="Met_Sox_Rdtase_MsrB_dom"/>
</dbReference>
<dbReference type="SUPFAM" id="SSF51316">
    <property type="entry name" value="Mss4-like"/>
    <property type="match status" value="1"/>
</dbReference>
<proteinExistence type="inferred from homology"/>
<dbReference type="Proteomes" id="UP000318741">
    <property type="component" value="Chromosome"/>
</dbReference>
<dbReference type="PROSITE" id="PS51790">
    <property type="entry name" value="MSRB"/>
    <property type="match status" value="1"/>
</dbReference>
<comment type="cofactor">
    <cofactor evidence="1">
        <name>Zn(2+)</name>
        <dbReference type="ChEBI" id="CHEBI:29105"/>
    </cofactor>
</comment>
<evidence type="ECO:0000256" key="7">
    <source>
        <dbReference type="ARBA" id="ARBA00048488"/>
    </source>
</evidence>
<evidence type="ECO:0000256" key="6">
    <source>
        <dbReference type="ARBA" id="ARBA00023002"/>
    </source>
</evidence>
<name>A0A517P9A9_9PLAN</name>
<dbReference type="RefSeq" id="WP_242688194.1">
    <property type="nucleotide sequence ID" value="NZ_CP036265.1"/>
</dbReference>
<keyword evidence="9" id="KW-0732">Signal</keyword>
<evidence type="ECO:0000256" key="3">
    <source>
        <dbReference type="ARBA" id="ARBA00012499"/>
    </source>
</evidence>
<feature type="domain" description="MsrB" evidence="10">
    <location>
        <begin position="63"/>
        <end position="188"/>
    </location>
</feature>
<accession>A0A517P9A9</accession>
<keyword evidence="6 11" id="KW-0560">Oxidoreductase</keyword>
<dbReference type="KEGG" id="acaf:CA12_20640"/>
<dbReference type="GO" id="GO:0030091">
    <property type="term" value="P:protein repair"/>
    <property type="evidence" value="ECO:0007669"/>
    <property type="project" value="InterPro"/>
</dbReference>
<evidence type="ECO:0000259" key="10">
    <source>
        <dbReference type="PROSITE" id="PS51790"/>
    </source>
</evidence>
<dbReference type="EMBL" id="CP036265">
    <property type="protein sequence ID" value="QDT15966.1"/>
    <property type="molecule type" value="Genomic_DNA"/>
</dbReference>
<dbReference type="Gene3D" id="2.170.150.20">
    <property type="entry name" value="Peptide methionine sulfoxide reductase"/>
    <property type="match status" value="1"/>
</dbReference>
<dbReference type="EC" id="1.8.4.12" evidence="3"/>
<dbReference type="GO" id="GO:0046872">
    <property type="term" value="F:metal ion binding"/>
    <property type="evidence" value="ECO:0007669"/>
    <property type="project" value="UniProtKB-KW"/>
</dbReference>
<reference evidence="11 12" key="1">
    <citation type="submission" date="2019-02" db="EMBL/GenBank/DDBJ databases">
        <title>Deep-cultivation of Planctomycetes and their phenomic and genomic characterization uncovers novel biology.</title>
        <authorList>
            <person name="Wiegand S."/>
            <person name="Jogler M."/>
            <person name="Boedeker C."/>
            <person name="Pinto D."/>
            <person name="Vollmers J."/>
            <person name="Rivas-Marin E."/>
            <person name="Kohn T."/>
            <person name="Peeters S.H."/>
            <person name="Heuer A."/>
            <person name="Rast P."/>
            <person name="Oberbeckmann S."/>
            <person name="Bunk B."/>
            <person name="Jeske O."/>
            <person name="Meyerdierks A."/>
            <person name="Storesund J.E."/>
            <person name="Kallscheuer N."/>
            <person name="Luecker S."/>
            <person name="Lage O.M."/>
            <person name="Pohl T."/>
            <person name="Merkel B.J."/>
            <person name="Hornburger P."/>
            <person name="Mueller R.-W."/>
            <person name="Bruemmer F."/>
            <person name="Labrenz M."/>
            <person name="Spormann A.M."/>
            <person name="Op den Camp H."/>
            <person name="Overmann J."/>
            <person name="Amann R."/>
            <person name="Jetten M.S.M."/>
            <person name="Mascher T."/>
            <person name="Medema M.H."/>
            <person name="Devos D.P."/>
            <person name="Kaster A.-K."/>
            <person name="Ovreas L."/>
            <person name="Rohde M."/>
            <person name="Galperin M.Y."/>
            <person name="Jogler C."/>
        </authorList>
    </citation>
    <scope>NUCLEOTIDE SEQUENCE [LARGE SCALE GENOMIC DNA]</scope>
    <source>
        <strain evidence="11 12">CA12</strain>
    </source>
</reference>
<evidence type="ECO:0000256" key="1">
    <source>
        <dbReference type="ARBA" id="ARBA00001947"/>
    </source>
</evidence>
<keyword evidence="12" id="KW-1185">Reference proteome</keyword>
<evidence type="ECO:0000256" key="9">
    <source>
        <dbReference type="SAM" id="SignalP"/>
    </source>
</evidence>
<sequence length="209" mass="21817" precursor="true">MKIASARRSLVAFAFAGAAAVVAAPLFAGPARTPLLAPKPAVADAPASADGDESPTDWKSLTDTDWKKRLTPEQYKILRKHGTERAGTGKYEHSKVAGVYECAGCEQPLFVSDAKYDSGCGWPSFTEPVDGLDSKAVGASIDRRFGMVRTEVHCKNCGGHLGHVFNDGPGPNGLRFCINSASLTLDPTEAAPGSDAVGKDAPGNAGDEN</sequence>
<feature type="signal peptide" evidence="9">
    <location>
        <begin position="1"/>
        <end position="23"/>
    </location>
</feature>
<evidence type="ECO:0000256" key="2">
    <source>
        <dbReference type="ARBA" id="ARBA00007174"/>
    </source>
</evidence>
<dbReference type="FunFam" id="2.170.150.20:FF:000001">
    <property type="entry name" value="Peptide methionine sulfoxide reductase MsrB"/>
    <property type="match status" value="1"/>
</dbReference>
<keyword evidence="4" id="KW-0479">Metal-binding</keyword>
<evidence type="ECO:0000256" key="4">
    <source>
        <dbReference type="ARBA" id="ARBA00022723"/>
    </source>
</evidence>
<dbReference type="PANTHER" id="PTHR10173:SF57">
    <property type="entry name" value="PEPTIDE-METHIONINE (R)-S-OXIDE REDUCTASE"/>
    <property type="match status" value="1"/>
</dbReference>
<dbReference type="GO" id="GO:0005737">
    <property type="term" value="C:cytoplasm"/>
    <property type="evidence" value="ECO:0007669"/>
    <property type="project" value="TreeGrafter"/>
</dbReference>
<dbReference type="InterPro" id="IPR028427">
    <property type="entry name" value="Met_Sox_Rdtase_MsrB"/>
</dbReference>
<evidence type="ECO:0000256" key="8">
    <source>
        <dbReference type="SAM" id="MobiDB-lite"/>
    </source>
</evidence>
<evidence type="ECO:0000256" key="5">
    <source>
        <dbReference type="ARBA" id="ARBA00022833"/>
    </source>
</evidence>
<dbReference type="Pfam" id="PF01641">
    <property type="entry name" value="SelR"/>
    <property type="match status" value="1"/>
</dbReference>
<dbReference type="GO" id="GO:0006979">
    <property type="term" value="P:response to oxidative stress"/>
    <property type="evidence" value="ECO:0007669"/>
    <property type="project" value="InterPro"/>
</dbReference>
<dbReference type="NCBIfam" id="TIGR00357">
    <property type="entry name" value="peptide-methionine (R)-S-oxide reductase MsrB"/>
    <property type="match status" value="1"/>
</dbReference>
<dbReference type="InterPro" id="IPR011057">
    <property type="entry name" value="Mss4-like_sf"/>
</dbReference>
<gene>
    <name evidence="11" type="primary">msrB_2</name>
    <name evidence="11" type="ORF">CA12_20640</name>
</gene>
<dbReference type="PANTHER" id="PTHR10173">
    <property type="entry name" value="METHIONINE SULFOXIDE REDUCTASE"/>
    <property type="match status" value="1"/>
</dbReference>
<evidence type="ECO:0000313" key="12">
    <source>
        <dbReference type="Proteomes" id="UP000318741"/>
    </source>
</evidence>
<organism evidence="11 12">
    <name type="scientific">Alienimonas californiensis</name>
    <dbReference type="NCBI Taxonomy" id="2527989"/>
    <lineage>
        <taxon>Bacteria</taxon>
        <taxon>Pseudomonadati</taxon>
        <taxon>Planctomycetota</taxon>
        <taxon>Planctomycetia</taxon>
        <taxon>Planctomycetales</taxon>
        <taxon>Planctomycetaceae</taxon>
        <taxon>Alienimonas</taxon>
    </lineage>
</organism>
<comment type="catalytic activity">
    <reaction evidence="7">
        <text>L-methionyl-[protein] + [thioredoxin]-disulfide + H2O = L-methionyl-(R)-S-oxide-[protein] + [thioredoxin]-dithiol</text>
        <dbReference type="Rhea" id="RHEA:24164"/>
        <dbReference type="Rhea" id="RHEA-COMP:10698"/>
        <dbReference type="Rhea" id="RHEA-COMP:10700"/>
        <dbReference type="Rhea" id="RHEA-COMP:12313"/>
        <dbReference type="Rhea" id="RHEA-COMP:12314"/>
        <dbReference type="ChEBI" id="CHEBI:15377"/>
        <dbReference type="ChEBI" id="CHEBI:16044"/>
        <dbReference type="ChEBI" id="CHEBI:29950"/>
        <dbReference type="ChEBI" id="CHEBI:45764"/>
        <dbReference type="ChEBI" id="CHEBI:50058"/>
        <dbReference type="EC" id="1.8.4.12"/>
    </reaction>
</comment>
<keyword evidence="5" id="KW-0862">Zinc</keyword>